<protein>
    <recommendedName>
        <fullName evidence="9">C3H1-type domain-containing protein</fullName>
    </recommendedName>
</protein>
<comment type="caution">
    <text evidence="10">The sequence shown here is derived from an EMBL/GenBank/DDBJ whole genome shotgun (WGS) entry which is preliminary data.</text>
</comment>
<evidence type="ECO:0000256" key="8">
    <source>
        <dbReference type="SAM" id="SignalP"/>
    </source>
</evidence>
<evidence type="ECO:0000256" key="6">
    <source>
        <dbReference type="SAM" id="Coils"/>
    </source>
</evidence>
<feature type="signal peptide" evidence="8">
    <location>
        <begin position="1"/>
        <end position="26"/>
    </location>
</feature>
<evidence type="ECO:0000313" key="10">
    <source>
        <dbReference type="EMBL" id="KAL3092556.1"/>
    </source>
</evidence>
<feature type="domain" description="C3H1-type" evidence="9">
    <location>
        <begin position="239"/>
        <end position="273"/>
    </location>
</feature>
<keyword evidence="1 5" id="KW-0479">Metal-binding</keyword>
<dbReference type="InterPro" id="IPR045877">
    <property type="entry name" value="ZFP36-like"/>
</dbReference>
<evidence type="ECO:0000256" key="2">
    <source>
        <dbReference type="ARBA" id="ARBA00022737"/>
    </source>
</evidence>
<feature type="compositionally biased region" description="Polar residues" evidence="7">
    <location>
        <begin position="138"/>
        <end position="153"/>
    </location>
</feature>
<keyword evidence="6" id="KW-0175">Coiled coil</keyword>
<evidence type="ECO:0000256" key="1">
    <source>
        <dbReference type="ARBA" id="ARBA00022723"/>
    </source>
</evidence>
<dbReference type="Proteomes" id="UP001620645">
    <property type="component" value="Unassembled WGS sequence"/>
</dbReference>
<proteinExistence type="predicted"/>
<feature type="domain" description="C3H1-type" evidence="9">
    <location>
        <begin position="282"/>
        <end position="309"/>
    </location>
</feature>
<keyword evidence="8" id="KW-0732">Signal</keyword>
<evidence type="ECO:0000256" key="5">
    <source>
        <dbReference type="PROSITE-ProRule" id="PRU00723"/>
    </source>
</evidence>
<evidence type="ECO:0000313" key="11">
    <source>
        <dbReference type="Proteomes" id="UP001620645"/>
    </source>
</evidence>
<feature type="zinc finger region" description="C3H1-type" evidence="5">
    <location>
        <begin position="239"/>
        <end position="273"/>
    </location>
</feature>
<dbReference type="SUPFAM" id="SSF90229">
    <property type="entry name" value="CCCH zinc finger"/>
    <property type="match status" value="2"/>
</dbReference>
<dbReference type="GO" id="GO:0008270">
    <property type="term" value="F:zinc ion binding"/>
    <property type="evidence" value="ECO:0007669"/>
    <property type="project" value="UniProtKB-KW"/>
</dbReference>
<dbReference type="PANTHER" id="PTHR12547">
    <property type="entry name" value="CCCH ZINC FINGER/TIS11-RELATED"/>
    <property type="match status" value="1"/>
</dbReference>
<dbReference type="PROSITE" id="PS50103">
    <property type="entry name" value="ZF_C3H1"/>
    <property type="match status" value="2"/>
</dbReference>
<dbReference type="InterPro" id="IPR036855">
    <property type="entry name" value="Znf_CCCH_sf"/>
</dbReference>
<dbReference type="GO" id="GO:0051252">
    <property type="term" value="P:regulation of RNA metabolic process"/>
    <property type="evidence" value="ECO:0007669"/>
    <property type="project" value="UniProtKB-ARBA"/>
</dbReference>
<keyword evidence="2" id="KW-0677">Repeat</keyword>
<dbReference type="GO" id="GO:0043186">
    <property type="term" value="C:P granule"/>
    <property type="evidence" value="ECO:0007669"/>
    <property type="project" value="UniProtKB-ARBA"/>
</dbReference>
<feature type="region of interest" description="Disordered" evidence="7">
    <location>
        <begin position="210"/>
        <end position="238"/>
    </location>
</feature>
<evidence type="ECO:0000259" key="9">
    <source>
        <dbReference type="PROSITE" id="PS50103"/>
    </source>
</evidence>
<dbReference type="Gene3D" id="4.10.1000.10">
    <property type="entry name" value="Zinc finger, CCCH-type"/>
    <property type="match status" value="2"/>
</dbReference>
<dbReference type="FunFam" id="4.10.1000.10:FF:000003">
    <property type="entry name" value="Zinc finger CCCH domain-containing protein"/>
    <property type="match status" value="1"/>
</dbReference>
<dbReference type="Pfam" id="PF00642">
    <property type="entry name" value="zf-CCCH"/>
    <property type="match status" value="1"/>
</dbReference>
<feature type="chain" id="PRO_5044879426" description="C3H1-type domain-containing protein" evidence="8">
    <location>
        <begin position="27"/>
        <end position="337"/>
    </location>
</feature>
<feature type="coiled-coil region" evidence="6">
    <location>
        <begin position="49"/>
        <end position="119"/>
    </location>
</feature>
<name>A0ABD2JPM1_HETSC</name>
<accession>A0ABD2JPM1</accession>
<keyword evidence="4 5" id="KW-0862">Zinc</keyword>
<dbReference type="InterPro" id="IPR000571">
    <property type="entry name" value="Znf_CCCH"/>
</dbReference>
<keyword evidence="11" id="KW-1185">Reference proteome</keyword>
<dbReference type="EMBL" id="JBICCN010000118">
    <property type="protein sequence ID" value="KAL3092556.1"/>
    <property type="molecule type" value="Genomic_DNA"/>
</dbReference>
<keyword evidence="3 5" id="KW-0863">Zinc-finger</keyword>
<organism evidence="10 11">
    <name type="scientific">Heterodera schachtii</name>
    <name type="common">Sugarbeet cyst nematode worm</name>
    <name type="synonym">Tylenchus schachtii</name>
    <dbReference type="NCBI Taxonomy" id="97005"/>
    <lineage>
        <taxon>Eukaryota</taxon>
        <taxon>Metazoa</taxon>
        <taxon>Ecdysozoa</taxon>
        <taxon>Nematoda</taxon>
        <taxon>Chromadorea</taxon>
        <taxon>Rhabditida</taxon>
        <taxon>Tylenchina</taxon>
        <taxon>Tylenchomorpha</taxon>
        <taxon>Tylenchoidea</taxon>
        <taxon>Heteroderidae</taxon>
        <taxon>Heteroderinae</taxon>
        <taxon>Heterodera</taxon>
    </lineage>
</organism>
<feature type="compositionally biased region" description="Low complexity" evidence="7">
    <location>
        <begin position="318"/>
        <end position="331"/>
    </location>
</feature>
<dbReference type="AlphaFoldDB" id="A0ABD2JPM1"/>
<reference evidence="10 11" key="1">
    <citation type="submission" date="2024-10" db="EMBL/GenBank/DDBJ databases">
        <authorList>
            <person name="Kim D."/>
        </authorList>
    </citation>
    <scope>NUCLEOTIDE SEQUENCE [LARGE SCALE GENOMIC DNA]</scope>
    <source>
        <strain evidence="10">Taebaek</strain>
    </source>
</reference>
<evidence type="ECO:0000256" key="3">
    <source>
        <dbReference type="ARBA" id="ARBA00022771"/>
    </source>
</evidence>
<dbReference type="GO" id="GO:0010468">
    <property type="term" value="P:regulation of gene expression"/>
    <property type="evidence" value="ECO:0007669"/>
    <property type="project" value="UniProtKB-ARBA"/>
</dbReference>
<sequence length="337" mass="37466">MAISSSFLGLYFAIIWLFSFNERANGSGGGDKLKTIGESSSNYVSVDQIKKMQKEINALEEEVKELKKQMLQNNCFCSTTKNQEIEELKSQLFQSNETNENLSQEIILLQQQVNVLIENQNNILAALCNGIDYNPQNQQQHNWTADEGSQSPSPVGPFADGSTDFSLFANMPLLRHSQTDSQTEPPKPTDSYAEVAAKPSTVANIRQNHMPMPLASVEPKKKSPTNENEEEKAAGKDSPYKQHMCVHWSNFESGKSRTKCPNGANCKYAHGQKELKAAIPPNYKTEVCKRWSSGTCMNGEGCHFAHGQKELRQLGVTKKSSSNVPSPSKSNQSRRKT</sequence>
<feature type="zinc finger region" description="C3H1-type" evidence="5">
    <location>
        <begin position="282"/>
        <end position="309"/>
    </location>
</feature>
<gene>
    <name evidence="10" type="ORF">niasHS_007765</name>
</gene>
<evidence type="ECO:0000256" key="4">
    <source>
        <dbReference type="ARBA" id="ARBA00022833"/>
    </source>
</evidence>
<evidence type="ECO:0000256" key="7">
    <source>
        <dbReference type="SAM" id="MobiDB-lite"/>
    </source>
</evidence>
<dbReference type="SMART" id="SM00356">
    <property type="entry name" value="ZnF_C3H1"/>
    <property type="match status" value="2"/>
</dbReference>
<feature type="region of interest" description="Disordered" evidence="7">
    <location>
        <begin position="314"/>
        <end position="337"/>
    </location>
</feature>
<feature type="region of interest" description="Disordered" evidence="7">
    <location>
        <begin position="138"/>
        <end position="159"/>
    </location>
</feature>